<evidence type="ECO:0000313" key="3">
    <source>
        <dbReference type="Proteomes" id="UP000499080"/>
    </source>
</evidence>
<accession>A0A4Y2UUR9</accession>
<evidence type="ECO:0000313" key="2">
    <source>
        <dbReference type="EMBL" id="GBO16553.1"/>
    </source>
</evidence>
<evidence type="ECO:0000256" key="1">
    <source>
        <dbReference type="SAM" id="MobiDB-lite"/>
    </source>
</evidence>
<protein>
    <submittedName>
        <fullName evidence="2">Uncharacterized protein</fullName>
    </submittedName>
</protein>
<proteinExistence type="predicted"/>
<comment type="caution">
    <text evidence="2">The sequence shown here is derived from an EMBL/GenBank/DDBJ whole genome shotgun (WGS) entry which is preliminary data.</text>
</comment>
<organism evidence="2 3">
    <name type="scientific">Araneus ventricosus</name>
    <name type="common">Orbweaver spider</name>
    <name type="synonym">Epeira ventricosa</name>
    <dbReference type="NCBI Taxonomy" id="182803"/>
    <lineage>
        <taxon>Eukaryota</taxon>
        <taxon>Metazoa</taxon>
        <taxon>Ecdysozoa</taxon>
        <taxon>Arthropoda</taxon>
        <taxon>Chelicerata</taxon>
        <taxon>Arachnida</taxon>
        <taxon>Araneae</taxon>
        <taxon>Araneomorphae</taxon>
        <taxon>Entelegynae</taxon>
        <taxon>Araneoidea</taxon>
        <taxon>Araneidae</taxon>
        <taxon>Araneus</taxon>
    </lineage>
</organism>
<name>A0A4Y2UUR9_ARAVE</name>
<feature type="region of interest" description="Disordered" evidence="1">
    <location>
        <begin position="16"/>
        <end position="40"/>
    </location>
</feature>
<dbReference type="AlphaFoldDB" id="A0A4Y2UUR9"/>
<sequence length="97" mass="11000">MGDFRFLERARSPFRPDFSSLTPTQIPPPQCSSPHTADLSPATKDHISLFMAERDELKSNVDGFQNSPSVYVNYHRAFALTNRFGILCSKKSGLEHW</sequence>
<reference evidence="2 3" key="1">
    <citation type="journal article" date="2019" name="Sci. Rep.">
        <title>Orb-weaving spider Araneus ventricosus genome elucidates the spidroin gene catalogue.</title>
        <authorList>
            <person name="Kono N."/>
            <person name="Nakamura H."/>
            <person name="Ohtoshi R."/>
            <person name="Moran D.A.P."/>
            <person name="Shinohara A."/>
            <person name="Yoshida Y."/>
            <person name="Fujiwara M."/>
            <person name="Mori M."/>
            <person name="Tomita M."/>
            <person name="Arakawa K."/>
        </authorList>
    </citation>
    <scope>NUCLEOTIDE SEQUENCE [LARGE SCALE GENOMIC DNA]</scope>
</reference>
<gene>
    <name evidence="2" type="ORF">AVEN_19909_1</name>
</gene>
<dbReference type="EMBL" id="BGPR01040437">
    <property type="protein sequence ID" value="GBO16553.1"/>
    <property type="molecule type" value="Genomic_DNA"/>
</dbReference>
<keyword evidence="3" id="KW-1185">Reference proteome</keyword>
<dbReference type="Proteomes" id="UP000499080">
    <property type="component" value="Unassembled WGS sequence"/>
</dbReference>